<evidence type="ECO:0000313" key="1">
    <source>
        <dbReference type="EMBL" id="CAA9528016.1"/>
    </source>
</evidence>
<dbReference type="AlphaFoldDB" id="A0A6J4TQK2"/>
<proteinExistence type="predicted"/>
<reference evidence="1" key="1">
    <citation type="submission" date="2020-02" db="EMBL/GenBank/DDBJ databases">
        <authorList>
            <person name="Meier V. D."/>
        </authorList>
    </citation>
    <scope>NUCLEOTIDE SEQUENCE</scope>
    <source>
        <strain evidence="1">AVDCRST_MAG13</strain>
    </source>
</reference>
<sequence>MAALADLFGHVVRLCRAARHVRLGGVANDGTELKADA</sequence>
<gene>
    <name evidence="1" type="ORF">AVDCRST_MAG13-3912</name>
</gene>
<accession>A0A6J4TQK2</accession>
<protein>
    <submittedName>
        <fullName evidence="1">Uncharacterized protein</fullName>
    </submittedName>
</protein>
<organism evidence="1">
    <name type="scientific">uncultured Solirubrobacteraceae bacterium</name>
    <dbReference type="NCBI Taxonomy" id="1162706"/>
    <lineage>
        <taxon>Bacteria</taxon>
        <taxon>Bacillati</taxon>
        <taxon>Actinomycetota</taxon>
        <taxon>Thermoleophilia</taxon>
        <taxon>Solirubrobacterales</taxon>
        <taxon>Solirubrobacteraceae</taxon>
        <taxon>environmental samples</taxon>
    </lineage>
</organism>
<name>A0A6J4TQK2_9ACTN</name>
<dbReference type="EMBL" id="CADCVO010000603">
    <property type="protein sequence ID" value="CAA9528016.1"/>
    <property type="molecule type" value="Genomic_DNA"/>
</dbReference>